<feature type="domain" description="Histidine kinase" evidence="10">
    <location>
        <begin position="255"/>
        <end position="359"/>
    </location>
</feature>
<evidence type="ECO:0000256" key="4">
    <source>
        <dbReference type="ARBA" id="ARBA00022679"/>
    </source>
</evidence>
<protein>
    <recommendedName>
        <fullName evidence="2">histidine kinase</fullName>
        <ecNumber evidence="2">2.7.13.3</ecNumber>
    </recommendedName>
</protein>
<dbReference type="Proteomes" id="UP001500655">
    <property type="component" value="Unassembled WGS sequence"/>
</dbReference>
<dbReference type="EC" id="2.7.13.3" evidence="2"/>
<feature type="chain" id="PRO_5046138795" description="histidine kinase" evidence="9">
    <location>
        <begin position="30"/>
        <end position="429"/>
    </location>
</feature>
<keyword evidence="5 8" id="KW-0812">Transmembrane</keyword>
<dbReference type="InterPro" id="IPR036890">
    <property type="entry name" value="HATPase_C_sf"/>
</dbReference>
<name>A0ABP4VZ57_9ACTN</name>
<evidence type="ECO:0000256" key="8">
    <source>
        <dbReference type="SAM" id="Phobius"/>
    </source>
</evidence>
<evidence type="ECO:0000256" key="5">
    <source>
        <dbReference type="ARBA" id="ARBA00022692"/>
    </source>
</evidence>
<keyword evidence="3" id="KW-0597">Phosphoprotein</keyword>
<sequence length="429" mass="43677">MRSTRNRLRFLVAALLACLVLLATVAAIAAVRHLAGAISAPDVSPLGALLGVGDVAILIAVAVAGYLVPAVGREVAAVRERRADLTRDVADGLGDLLIRVARGEAVDHTGGAGRLAADDDDTLRAFAQAYAAAAGAALAQAALVRDVRRLAVGLARRGQSLVADQLRLLDATERDCLDADDLARLFEIDHLATRLRRQIEDLLILCGDTPERDIPATVPVLDVVRAALCEVADYPRVRLLPIESAWLHGDAVPDVTHLLAELMENALRFSPATTAVRVTGAALDGYTIEIEDSGIGMAGATRVLTNDDLVAGSAAAVSAGGRLGVAVAARLAQRQGIEVRLRESPHGGTIAVVVLPAALLAPAASVTRPRRVVLGTVPGGSLSGGSLSGGSSSGGAAAGALPTRVGGGTGARAAGVPGRTFATLAHPSG</sequence>
<proteinExistence type="predicted"/>
<keyword evidence="6" id="KW-0418">Kinase</keyword>
<keyword evidence="8" id="KW-0472">Membrane</keyword>
<dbReference type="PANTHER" id="PTHR45436">
    <property type="entry name" value="SENSOR HISTIDINE KINASE YKOH"/>
    <property type="match status" value="1"/>
</dbReference>
<comment type="caution">
    <text evidence="11">The sequence shown here is derived from an EMBL/GenBank/DDBJ whole genome shotgun (WGS) entry which is preliminary data.</text>
</comment>
<dbReference type="InterPro" id="IPR050428">
    <property type="entry name" value="TCS_sensor_his_kinase"/>
</dbReference>
<feature type="signal peptide" evidence="9">
    <location>
        <begin position="1"/>
        <end position="29"/>
    </location>
</feature>
<dbReference type="PANTHER" id="PTHR45436:SF5">
    <property type="entry name" value="SENSOR HISTIDINE KINASE TRCS"/>
    <property type="match status" value="1"/>
</dbReference>
<dbReference type="SUPFAM" id="SSF55874">
    <property type="entry name" value="ATPase domain of HSP90 chaperone/DNA topoisomerase II/histidine kinase"/>
    <property type="match status" value="1"/>
</dbReference>
<keyword evidence="12" id="KW-1185">Reference proteome</keyword>
<comment type="catalytic activity">
    <reaction evidence="1">
        <text>ATP + protein L-histidine = ADP + protein N-phospho-L-histidine.</text>
        <dbReference type="EC" id="2.7.13.3"/>
    </reaction>
</comment>
<dbReference type="Gene3D" id="3.30.565.10">
    <property type="entry name" value="Histidine kinase-like ATPase, C-terminal domain"/>
    <property type="match status" value="1"/>
</dbReference>
<dbReference type="SMART" id="SM00387">
    <property type="entry name" value="HATPase_c"/>
    <property type="match status" value="1"/>
</dbReference>
<evidence type="ECO:0000259" key="10">
    <source>
        <dbReference type="PROSITE" id="PS50109"/>
    </source>
</evidence>
<dbReference type="RefSeq" id="WP_344077719.1">
    <property type="nucleotide sequence ID" value="NZ_BAAALS010000004.1"/>
</dbReference>
<dbReference type="PROSITE" id="PS50109">
    <property type="entry name" value="HIS_KIN"/>
    <property type="match status" value="1"/>
</dbReference>
<keyword evidence="9" id="KW-0732">Signal</keyword>
<accession>A0ABP4VZ57</accession>
<dbReference type="Pfam" id="PF02518">
    <property type="entry name" value="HATPase_c"/>
    <property type="match status" value="1"/>
</dbReference>
<evidence type="ECO:0000256" key="1">
    <source>
        <dbReference type="ARBA" id="ARBA00000085"/>
    </source>
</evidence>
<keyword evidence="7 8" id="KW-1133">Transmembrane helix</keyword>
<gene>
    <name evidence="11" type="ORF">GCM10009681_12040</name>
</gene>
<dbReference type="InterPro" id="IPR003594">
    <property type="entry name" value="HATPase_dom"/>
</dbReference>
<evidence type="ECO:0000313" key="12">
    <source>
        <dbReference type="Proteomes" id="UP001500655"/>
    </source>
</evidence>
<organism evidence="11 12">
    <name type="scientific">Luedemannella helvata</name>
    <dbReference type="NCBI Taxonomy" id="349315"/>
    <lineage>
        <taxon>Bacteria</taxon>
        <taxon>Bacillati</taxon>
        <taxon>Actinomycetota</taxon>
        <taxon>Actinomycetes</taxon>
        <taxon>Micromonosporales</taxon>
        <taxon>Micromonosporaceae</taxon>
        <taxon>Luedemannella</taxon>
    </lineage>
</organism>
<evidence type="ECO:0000256" key="2">
    <source>
        <dbReference type="ARBA" id="ARBA00012438"/>
    </source>
</evidence>
<evidence type="ECO:0000313" key="11">
    <source>
        <dbReference type="EMBL" id="GAA1742777.1"/>
    </source>
</evidence>
<evidence type="ECO:0000256" key="6">
    <source>
        <dbReference type="ARBA" id="ARBA00022777"/>
    </source>
</evidence>
<keyword evidence="4" id="KW-0808">Transferase</keyword>
<dbReference type="InterPro" id="IPR005467">
    <property type="entry name" value="His_kinase_dom"/>
</dbReference>
<reference evidence="12" key="1">
    <citation type="journal article" date="2019" name="Int. J. Syst. Evol. Microbiol.">
        <title>The Global Catalogue of Microorganisms (GCM) 10K type strain sequencing project: providing services to taxonomists for standard genome sequencing and annotation.</title>
        <authorList>
            <consortium name="The Broad Institute Genomics Platform"/>
            <consortium name="The Broad Institute Genome Sequencing Center for Infectious Disease"/>
            <person name="Wu L."/>
            <person name="Ma J."/>
        </authorList>
    </citation>
    <scope>NUCLEOTIDE SEQUENCE [LARGE SCALE GENOMIC DNA]</scope>
    <source>
        <strain evidence="12">JCM 13249</strain>
    </source>
</reference>
<evidence type="ECO:0000256" key="3">
    <source>
        <dbReference type="ARBA" id="ARBA00022553"/>
    </source>
</evidence>
<feature type="transmembrane region" description="Helical" evidence="8">
    <location>
        <begin position="47"/>
        <end position="72"/>
    </location>
</feature>
<evidence type="ECO:0000256" key="7">
    <source>
        <dbReference type="ARBA" id="ARBA00022989"/>
    </source>
</evidence>
<evidence type="ECO:0000256" key="9">
    <source>
        <dbReference type="SAM" id="SignalP"/>
    </source>
</evidence>
<dbReference type="EMBL" id="BAAALS010000004">
    <property type="protein sequence ID" value="GAA1742777.1"/>
    <property type="molecule type" value="Genomic_DNA"/>
</dbReference>